<dbReference type="InterPro" id="IPR020904">
    <property type="entry name" value="Sc_DH/Rdtase_CS"/>
</dbReference>
<evidence type="ECO:0000256" key="2">
    <source>
        <dbReference type="ARBA" id="ARBA00023002"/>
    </source>
</evidence>
<dbReference type="InterPro" id="IPR036291">
    <property type="entry name" value="NAD(P)-bd_dom_sf"/>
</dbReference>
<dbReference type="RefSeq" id="WP_113949809.1">
    <property type="nucleotide sequence ID" value="NZ_QNQU01000013.1"/>
</dbReference>
<name>A0A366KV85_9SPHI</name>
<dbReference type="PANTHER" id="PTHR42901:SF1">
    <property type="entry name" value="ALCOHOL DEHYDROGENASE"/>
    <property type="match status" value="1"/>
</dbReference>
<dbReference type="PROSITE" id="PS00061">
    <property type="entry name" value="ADH_SHORT"/>
    <property type="match status" value="1"/>
</dbReference>
<evidence type="ECO:0000256" key="1">
    <source>
        <dbReference type="ARBA" id="ARBA00006484"/>
    </source>
</evidence>
<dbReference type="CDD" id="cd05233">
    <property type="entry name" value="SDR_c"/>
    <property type="match status" value="1"/>
</dbReference>
<dbReference type="PIRSF" id="PIRSF000126">
    <property type="entry name" value="11-beta-HSD1"/>
    <property type="match status" value="1"/>
</dbReference>
<evidence type="ECO:0000256" key="3">
    <source>
        <dbReference type="RuleBase" id="RU000363"/>
    </source>
</evidence>
<keyword evidence="5" id="KW-1185">Reference proteome</keyword>
<accession>A0A366KV85</accession>
<gene>
    <name evidence="4" type="ORF">DRW42_15825</name>
</gene>
<dbReference type="Gene3D" id="3.40.50.720">
    <property type="entry name" value="NAD(P)-binding Rossmann-like Domain"/>
    <property type="match status" value="1"/>
</dbReference>
<dbReference type="PANTHER" id="PTHR42901">
    <property type="entry name" value="ALCOHOL DEHYDROGENASE"/>
    <property type="match status" value="1"/>
</dbReference>
<dbReference type="SUPFAM" id="SSF51735">
    <property type="entry name" value="NAD(P)-binding Rossmann-fold domains"/>
    <property type="match status" value="1"/>
</dbReference>
<evidence type="ECO:0000313" key="4">
    <source>
        <dbReference type="EMBL" id="RBQ05458.1"/>
    </source>
</evidence>
<dbReference type="GO" id="GO:0016491">
    <property type="term" value="F:oxidoreductase activity"/>
    <property type="evidence" value="ECO:0007669"/>
    <property type="project" value="UniProtKB-KW"/>
</dbReference>
<dbReference type="Proteomes" id="UP000252081">
    <property type="component" value="Unassembled WGS sequence"/>
</dbReference>
<comment type="caution">
    <text evidence="4">The sequence shown here is derived from an EMBL/GenBank/DDBJ whole genome shotgun (WGS) entry which is preliminary data.</text>
</comment>
<dbReference type="OrthoDB" id="9808814at2"/>
<keyword evidence="2" id="KW-0560">Oxidoreductase</keyword>
<protein>
    <submittedName>
        <fullName evidence="4">SDR family NAD(P)-dependent oxidoreductase</fullName>
    </submittedName>
</protein>
<reference evidence="4 5" key="1">
    <citation type="submission" date="2018-07" db="EMBL/GenBank/DDBJ databases">
        <title>A draft genome of a endophytic bacteria, a new species of Pedobacter.</title>
        <authorList>
            <person name="Zhang Z.D."/>
            <person name="Chen Z.J."/>
        </authorList>
    </citation>
    <scope>NUCLEOTIDE SEQUENCE [LARGE SCALE GENOMIC DNA]</scope>
    <source>
        <strain evidence="4 5">RS10</strain>
    </source>
</reference>
<dbReference type="AlphaFoldDB" id="A0A366KV85"/>
<dbReference type="PRINTS" id="PR00080">
    <property type="entry name" value="SDRFAMILY"/>
</dbReference>
<dbReference type="InterPro" id="IPR002347">
    <property type="entry name" value="SDR_fam"/>
</dbReference>
<dbReference type="Pfam" id="PF00106">
    <property type="entry name" value="adh_short"/>
    <property type="match status" value="1"/>
</dbReference>
<sequence length="263" mass="28625">MAEIKMNYALVTGASKGIGKSMAIALAQRKINLLLVARSADELGNLQTVIKHQYSVEVDILPIDLSNTDAPKTILDWVNNKGYHIHIVINNAGYGLWGKFAELDLTAQLEMCQLNMNTVTSLCHLLLPSLLKAEKAYILNVSSTAAYQAVPTLAVYSATKAYVLSFTRALRFELKNTGVSVSCLSPGPVDTGFASRAGLDAFSKMAEKFNMQPDEVAEIAIKGMFAKKSEIIPGFTNIISVYANRILPKGFIEKMAAGIYKTK</sequence>
<proteinExistence type="inferred from homology"/>
<dbReference type="PRINTS" id="PR00081">
    <property type="entry name" value="GDHRDH"/>
</dbReference>
<evidence type="ECO:0000313" key="5">
    <source>
        <dbReference type="Proteomes" id="UP000252081"/>
    </source>
</evidence>
<comment type="similarity">
    <text evidence="1 3">Belongs to the short-chain dehydrogenases/reductases (SDR) family.</text>
</comment>
<dbReference type="EMBL" id="QNQU01000013">
    <property type="protein sequence ID" value="RBQ05458.1"/>
    <property type="molecule type" value="Genomic_DNA"/>
</dbReference>
<organism evidence="4 5">
    <name type="scientific">Pedobacter miscanthi</name>
    <dbReference type="NCBI Taxonomy" id="2259170"/>
    <lineage>
        <taxon>Bacteria</taxon>
        <taxon>Pseudomonadati</taxon>
        <taxon>Bacteroidota</taxon>
        <taxon>Sphingobacteriia</taxon>
        <taxon>Sphingobacteriales</taxon>
        <taxon>Sphingobacteriaceae</taxon>
        <taxon>Pedobacter</taxon>
    </lineage>
</organism>